<dbReference type="RefSeq" id="WP_345404402.1">
    <property type="nucleotide sequence ID" value="NZ_BAAAXS010000001.1"/>
</dbReference>
<dbReference type="Proteomes" id="UP001589568">
    <property type="component" value="Unassembled WGS sequence"/>
</dbReference>
<comment type="caution">
    <text evidence="2">The sequence shown here is derived from an EMBL/GenBank/DDBJ whole genome shotgun (WGS) entry which is preliminary data.</text>
</comment>
<accession>A0ABV5P0F2</accession>
<dbReference type="PANTHER" id="PTHR43162:SF1">
    <property type="entry name" value="PRESTALK A DIFFERENTIATION PROTEIN A"/>
    <property type="match status" value="1"/>
</dbReference>
<evidence type="ECO:0000259" key="1">
    <source>
        <dbReference type="Pfam" id="PF13460"/>
    </source>
</evidence>
<dbReference type="InterPro" id="IPR036291">
    <property type="entry name" value="NAD(P)-bd_dom_sf"/>
</dbReference>
<dbReference type="InterPro" id="IPR051604">
    <property type="entry name" value="Ergot_Alk_Oxidoreductase"/>
</dbReference>
<dbReference type="Gene3D" id="3.40.50.720">
    <property type="entry name" value="NAD(P)-binding Rossmann-like Domain"/>
    <property type="match status" value="1"/>
</dbReference>
<dbReference type="PANTHER" id="PTHR43162">
    <property type="match status" value="1"/>
</dbReference>
<evidence type="ECO:0000313" key="3">
    <source>
        <dbReference type="Proteomes" id="UP001589568"/>
    </source>
</evidence>
<dbReference type="Pfam" id="PF13460">
    <property type="entry name" value="NAD_binding_10"/>
    <property type="match status" value="1"/>
</dbReference>
<dbReference type="SUPFAM" id="SSF51735">
    <property type="entry name" value="NAD(P)-binding Rossmann-fold domains"/>
    <property type="match status" value="1"/>
</dbReference>
<dbReference type="InterPro" id="IPR016040">
    <property type="entry name" value="NAD(P)-bd_dom"/>
</dbReference>
<evidence type="ECO:0000313" key="2">
    <source>
        <dbReference type="EMBL" id="MFB9476012.1"/>
    </source>
</evidence>
<proteinExistence type="predicted"/>
<name>A0ABV5P0F2_9ACTN</name>
<gene>
    <name evidence="2" type="ORF">ACFFR3_41515</name>
</gene>
<organism evidence="2 3">
    <name type="scientific">Nonomuraea salmonea</name>
    <dbReference type="NCBI Taxonomy" id="46181"/>
    <lineage>
        <taxon>Bacteria</taxon>
        <taxon>Bacillati</taxon>
        <taxon>Actinomycetota</taxon>
        <taxon>Actinomycetes</taxon>
        <taxon>Streptosporangiales</taxon>
        <taxon>Streptosporangiaceae</taxon>
        <taxon>Nonomuraea</taxon>
    </lineage>
</organism>
<protein>
    <submittedName>
        <fullName evidence="2">NAD(P)H-binding protein</fullName>
    </submittedName>
</protein>
<dbReference type="Gene3D" id="3.90.25.10">
    <property type="entry name" value="UDP-galactose 4-epimerase, domain 1"/>
    <property type="match status" value="1"/>
</dbReference>
<reference evidence="2 3" key="1">
    <citation type="submission" date="2024-09" db="EMBL/GenBank/DDBJ databases">
        <authorList>
            <person name="Sun Q."/>
            <person name="Mori K."/>
        </authorList>
    </citation>
    <scope>NUCLEOTIDE SEQUENCE [LARGE SCALE GENOMIC DNA]</scope>
    <source>
        <strain evidence="2 3">JCM 3324</strain>
    </source>
</reference>
<sequence length="272" mass="28177">MYVVTGATGNVGAEVVRLLAAAGEQVTAVSRNPAPQPAGVRHVAADLGDPASLEAAFAGASTLFLLVAGQEPEAVLKTAQSAGIRRVVLLSSQGAGTRPGLYAHPAAFEAAVRASGLQWTILRPGGFFTNTLAWAGSVRAGRTAAAPFADTALPFIDPADIAEVAATVLRQDGHAGRTYVLTGPEPITPRERAAALGRALGTEVRFVEQTRDEAHAEMTRFMPLEAVEATLSVLGTPTSAEQRVSPDVAAVLGRAPRTFADWAARHAAAFRP</sequence>
<keyword evidence="3" id="KW-1185">Reference proteome</keyword>
<feature type="domain" description="NAD(P)-binding" evidence="1">
    <location>
        <begin position="6"/>
        <end position="171"/>
    </location>
</feature>
<dbReference type="EMBL" id="JBHMCF010000046">
    <property type="protein sequence ID" value="MFB9476012.1"/>
    <property type="molecule type" value="Genomic_DNA"/>
</dbReference>